<protein>
    <recommendedName>
        <fullName evidence="3">Phage protein</fullName>
    </recommendedName>
</protein>
<evidence type="ECO:0000313" key="1">
    <source>
        <dbReference type="EMBL" id="MDN5215115.1"/>
    </source>
</evidence>
<comment type="caution">
    <text evidence="1">The sequence shown here is derived from an EMBL/GenBank/DDBJ whole genome shotgun (WGS) entry which is preliminary data.</text>
</comment>
<evidence type="ECO:0000313" key="2">
    <source>
        <dbReference type="Proteomes" id="UP001172083"/>
    </source>
</evidence>
<proteinExistence type="predicted"/>
<dbReference type="EMBL" id="JAUJEB010000006">
    <property type="protein sequence ID" value="MDN5215115.1"/>
    <property type="molecule type" value="Genomic_DNA"/>
</dbReference>
<evidence type="ECO:0008006" key="3">
    <source>
        <dbReference type="Google" id="ProtNLM"/>
    </source>
</evidence>
<dbReference type="RefSeq" id="WP_346760454.1">
    <property type="nucleotide sequence ID" value="NZ_JAUJEB010000006.1"/>
</dbReference>
<gene>
    <name evidence="1" type="ORF">QQ020_23745</name>
</gene>
<keyword evidence="2" id="KW-1185">Reference proteome</keyword>
<dbReference type="Proteomes" id="UP001172083">
    <property type="component" value="Unassembled WGS sequence"/>
</dbReference>
<reference evidence="1" key="1">
    <citation type="submission" date="2023-06" db="EMBL/GenBank/DDBJ databases">
        <title>Genomic of Agaribacillus aureum.</title>
        <authorList>
            <person name="Wang G."/>
        </authorList>
    </citation>
    <scope>NUCLEOTIDE SEQUENCE</scope>
    <source>
        <strain evidence="1">BMA12</strain>
    </source>
</reference>
<sequence length="116" mass="13782">MKIKIPKNLRLINLPPKIELTVFLIKLELKNVKFTNDLNNKGIDTYAGFLDFSPLILSIMGFDKNFTDEFREWYFDRQTQLVERIDSEDDKKFLEQAFIFYVDLVVKKRELDVNAT</sequence>
<name>A0ABT8LBG3_9BACT</name>
<accession>A0ABT8LBG3</accession>
<organism evidence="1 2">
    <name type="scientific">Agaribacillus aureus</name>
    <dbReference type="NCBI Taxonomy" id="3051825"/>
    <lineage>
        <taxon>Bacteria</taxon>
        <taxon>Pseudomonadati</taxon>
        <taxon>Bacteroidota</taxon>
        <taxon>Cytophagia</taxon>
        <taxon>Cytophagales</taxon>
        <taxon>Splendidivirgaceae</taxon>
        <taxon>Agaribacillus</taxon>
    </lineage>
</organism>